<evidence type="ECO:0000256" key="2">
    <source>
        <dbReference type="SAM" id="MobiDB-lite"/>
    </source>
</evidence>
<dbReference type="PANTHER" id="PTHR43308:SF5">
    <property type="entry name" value="S-LAYER PROTEIN _ PEPTIDOGLYCAN ENDO-BETA-N-ACETYLGLUCOSAMINIDASE"/>
    <property type="match status" value="1"/>
</dbReference>
<dbReference type="Pfam" id="PF00963">
    <property type="entry name" value="Cohesin"/>
    <property type="match status" value="1"/>
</dbReference>
<keyword evidence="1" id="KW-0677">Repeat</keyword>
<reference evidence="5 6" key="1">
    <citation type="submission" date="2017-04" db="EMBL/GenBank/DDBJ databases">
        <title>Monoglobus pectinilyticus 14 draft genome.</title>
        <authorList>
            <person name="Kim C."/>
            <person name="Rosendale D.I."/>
            <person name="Kelly W.J."/>
            <person name="Tannock G.W."/>
            <person name="Patchett M.L."/>
            <person name="Jordens J.Z."/>
        </authorList>
    </citation>
    <scope>NUCLEOTIDE SEQUENCE [LARGE SCALE GENOMIC DNA]</scope>
    <source>
        <strain evidence="5 6">14</strain>
    </source>
</reference>
<dbReference type="OrthoDB" id="1852644at2"/>
<organism evidence="5 6">
    <name type="scientific">Monoglobus pectinilyticus</name>
    <dbReference type="NCBI Taxonomy" id="1981510"/>
    <lineage>
        <taxon>Bacteria</taxon>
        <taxon>Bacillati</taxon>
        <taxon>Bacillota</taxon>
        <taxon>Clostridia</taxon>
        <taxon>Monoglobales</taxon>
        <taxon>Monoglobaceae</taxon>
        <taxon>Monoglobus</taxon>
    </lineage>
</organism>
<feature type="domain" description="SLH" evidence="4">
    <location>
        <begin position="820"/>
        <end position="879"/>
    </location>
</feature>
<dbReference type="Proteomes" id="UP000235589">
    <property type="component" value="Chromosome"/>
</dbReference>
<feature type="domain" description="SLH" evidence="4">
    <location>
        <begin position="880"/>
        <end position="943"/>
    </location>
</feature>
<evidence type="ECO:0000259" key="4">
    <source>
        <dbReference type="PROSITE" id="PS51272"/>
    </source>
</evidence>
<feature type="chain" id="PRO_5014998605" evidence="3">
    <location>
        <begin position="29"/>
        <end position="1043"/>
    </location>
</feature>
<dbReference type="EMBL" id="CP020991">
    <property type="protein sequence ID" value="AUO19736.1"/>
    <property type="molecule type" value="Genomic_DNA"/>
</dbReference>
<dbReference type="SUPFAM" id="SSF49384">
    <property type="entry name" value="Carbohydrate-binding domain"/>
    <property type="match status" value="2"/>
</dbReference>
<dbReference type="PROSITE" id="PS51272">
    <property type="entry name" value="SLH"/>
    <property type="match status" value="3"/>
</dbReference>
<dbReference type="GeneID" id="98062970"/>
<sequence>MRNLRKITAITVVVAMVLSLMSFGSVFAAEYDNSVVVSATPSAEFVEQGGTVDVTVDLTTAKAFKSGIIGFNLVFDTDVFEYQNVEFTYYDDDLGNKASDWEANSGFNTSTNKFVFGTLGTTVYTADNAKRQSLAKVTLKVKDTAKDGVQNISIETFNGADSNLDLVSSTLNSAKVEIGKAPAQTVKIDVTPSAENVAQGGTVDMTVDMTSAKAFKSGIIGFDLVFDTNVFEYQGVKFAYYEDDLGNQTSDWEANSGFNASTNHFVFGTLGTTVYTADHAKHQPIAVVTLKVKDNAPDGAQAINLTTFNGVDANLDKVGATMNSTSVTIGGAVVPTATAVPVPTATAVPVPTATTAPVENYIATLNVTNGTGTLTNASGEVYPTVAPATEAPVPTDAPIVTDAPVVTDKPVVTDAPVPTEKPIVTEAPVPGKSVEWTFADAPEGTKLVNNTNKEKEWYVGNVDLGNGLMSYSNGTVNAEKQEYANAFEVDRTSDTEFTLENGTTETVTGALKFGGKTTADARYFTYTPAADGTITVYVKHGSPNKENTNIRRLVVTQGANETKVDTIGTDAPYVVKTISVVANQEVKIGCDDNVALAKLVYTPAAKSASVAADTAGAQYIIPAGDTVTINAVSNIAGATAVVTVKAADGTDIPVSDSKFVMPEQNASVDVVFGGSVPTPSADPATITTIAGSITAPASNRAVSYDITAPEGARYKLSDVSWNPAVESRYAYNTVYTITFTATADENCTISADAVATVNSYDADSITVSADGKTAVVTYEFAKTSKKGSSSGPSGPDTGNTGKATATPAPTKAPTPTTEPGKQVFEDVPSTYWAYSYIMDLYDAGIVNGASATMFYPENNVTRAEFTKMAVVLFGLDSKSTESQFTDVPANEWYAKYVVAATEAGIVTGISETEFAPNDDVTREQMAAIIGRYLDITSKAAMKYTDSAAISDYAVPYVSGLTEKGLLTGEEDGTFRPAASAARSEAAALLSRVKATMSTPEETAAPEKTAAPEATASAEPEATASAEPVATATAAPEATATPSK</sequence>
<dbReference type="InterPro" id="IPR010916">
    <property type="entry name" value="TonB_box_CS"/>
</dbReference>
<dbReference type="Pfam" id="PF00395">
    <property type="entry name" value="SLH"/>
    <property type="match status" value="3"/>
</dbReference>
<dbReference type="KEGG" id="mpec:B9O19_01578"/>
<dbReference type="GO" id="GO:0030246">
    <property type="term" value="F:carbohydrate binding"/>
    <property type="evidence" value="ECO:0007669"/>
    <property type="project" value="InterPro"/>
</dbReference>
<gene>
    <name evidence="5" type="ORF">B9O19_01578</name>
</gene>
<dbReference type="InterPro" id="IPR002102">
    <property type="entry name" value="Cohesin_dom"/>
</dbReference>
<keyword evidence="6" id="KW-1185">Reference proteome</keyword>
<dbReference type="PANTHER" id="PTHR43308">
    <property type="entry name" value="OUTER MEMBRANE PROTEIN ALPHA-RELATED"/>
    <property type="match status" value="1"/>
</dbReference>
<name>A0A2K9P3A7_9FIRM</name>
<feature type="region of interest" description="Disordered" evidence="2">
    <location>
        <begin position="995"/>
        <end position="1043"/>
    </location>
</feature>
<evidence type="ECO:0000313" key="6">
    <source>
        <dbReference type="Proteomes" id="UP000235589"/>
    </source>
</evidence>
<feature type="domain" description="SLH" evidence="4">
    <location>
        <begin position="944"/>
        <end position="1003"/>
    </location>
</feature>
<keyword evidence="3" id="KW-0732">Signal</keyword>
<feature type="region of interest" description="Disordered" evidence="2">
    <location>
        <begin position="784"/>
        <end position="822"/>
    </location>
</feature>
<dbReference type="InterPro" id="IPR008965">
    <property type="entry name" value="CBM2/CBM3_carb-bd_dom_sf"/>
</dbReference>
<feature type="signal peptide" evidence="3">
    <location>
        <begin position="1"/>
        <end position="28"/>
    </location>
</feature>
<evidence type="ECO:0000256" key="1">
    <source>
        <dbReference type="ARBA" id="ARBA00022737"/>
    </source>
</evidence>
<dbReference type="Gene3D" id="2.60.40.680">
    <property type="match status" value="2"/>
</dbReference>
<accession>A0A2K9P3A7</accession>
<dbReference type="RefSeq" id="WP_102365915.1">
    <property type="nucleotide sequence ID" value="NZ_CP020991.1"/>
</dbReference>
<dbReference type="InterPro" id="IPR001119">
    <property type="entry name" value="SLH_dom"/>
</dbReference>
<evidence type="ECO:0000256" key="3">
    <source>
        <dbReference type="SAM" id="SignalP"/>
    </source>
</evidence>
<feature type="compositionally biased region" description="Low complexity" evidence="2">
    <location>
        <begin position="786"/>
        <end position="821"/>
    </location>
</feature>
<dbReference type="GO" id="GO:0000272">
    <property type="term" value="P:polysaccharide catabolic process"/>
    <property type="evidence" value="ECO:0007669"/>
    <property type="project" value="InterPro"/>
</dbReference>
<evidence type="ECO:0000313" key="5">
    <source>
        <dbReference type="EMBL" id="AUO19736.1"/>
    </source>
</evidence>
<dbReference type="AlphaFoldDB" id="A0A2K9P3A7"/>
<dbReference type="PROSITE" id="PS00430">
    <property type="entry name" value="TONB_DEPENDENT_REC_1"/>
    <property type="match status" value="1"/>
</dbReference>
<protein>
    <submittedName>
        <fullName evidence="5">S-layer domain-containing protein</fullName>
    </submittedName>
</protein>
<proteinExistence type="predicted"/>
<dbReference type="InterPro" id="IPR051465">
    <property type="entry name" value="Cell_Envelope_Struct_Comp"/>
</dbReference>